<dbReference type="EMBL" id="FWFF01000001">
    <property type="protein sequence ID" value="SLM89868.1"/>
    <property type="molecule type" value="Genomic_DNA"/>
</dbReference>
<evidence type="ECO:0000259" key="3">
    <source>
        <dbReference type="Pfam" id="PF19802"/>
    </source>
</evidence>
<dbReference type="AlphaFoldDB" id="A0A1X6WW79"/>
<evidence type="ECO:0000313" key="4">
    <source>
        <dbReference type="EMBL" id="SLM89868.1"/>
    </source>
</evidence>
<feature type="compositionally biased region" description="Gly residues" evidence="1">
    <location>
        <begin position="358"/>
        <end position="383"/>
    </location>
</feature>
<evidence type="ECO:0000256" key="1">
    <source>
        <dbReference type="SAM" id="MobiDB-lite"/>
    </source>
</evidence>
<evidence type="ECO:0000313" key="5">
    <source>
        <dbReference type="Proteomes" id="UP000196581"/>
    </source>
</evidence>
<keyword evidence="4" id="KW-0808">Transferase</keyword>
<dbReference type="SUPFAM" id="SSF56112">
    <property type="entry name" value="Protein kinase-like (PK-like)"/>
    <property type="match status" value="1"/>
</dbReference>
<feature type="region of interest" description="Disordered" evidence="1">
    <location>
        <begin position="1"/>
        <end position="28"/>
    </location>
</feature>
<accession>A0A1X6WW79</accession>
<reference evidence="5" key="1">
    <citation type="submission" date="2017-02" db="EMBL/GenBank/DDBJ databases">
        <authorList>
            <person name="Dridi B."/>
        </authorList>
    </citation>
    <scope>NUCLEOTIDE SEQUENCE [LARGE SCALE GENOMIC DNA]</scope>
    <source>
        <strain evidence="5">B Co 03.10</strain>
    </source>
</reference>
<evidence type="ECO:0000259" key="2">
    <source>
        <dbReference type="Pfam" id="PF01636"/>
    </source>
</evidence>
<organism evidence="4 5">
    <name type="scientific">Brevibacterium yomogidense</name>
    <dbReference type="NCBI Taxonomy" id="946573"/>
    <lineage>
        <taxon>Bacteria</taxon>
        <taxon>Bacillati</taxon>
        <taxon>Actinomycetota</taxon>
        <taxon>Actinomycetes</taxon>
        <taxon>Micrococcales</taxon>
        <taxon>Brevibacteriaceae</taxon>
        <taxon>Brevibacterium</taxon>
    </lineage>
</organism>
<dbReference type="InterPro" id="IPR011009">
    <property type="entry name" value="Kinase-like_dom_sf"/>
</dbReference>
<proteinExistence type="predicted"/>
<gene>
    <name evidence="4" type="ORF">FM105_01735</name>
</gene>
<dbReference type="Gene3D" id="3.90.1200.10">
    <property type="match status" value="1"/>
</dbReference>
<dbReference type="InterPro" id="IPR041726">
    <property type="entry name" value="ACAD10_11_N"/>
</dbReference>
<dbReference type="PANTHER" id="PTHR21310">
    <property type="entry name" value="AMINOGLYCOSIDE PHOSPHOTRANSFERASE-RELATED-RELATED"/>
    <property type="match status" value="1"/>
</dbReference>
<dbReference type="Pfam" id="PF19802">
    <property type="entry name" value="DUF6285"/>
    <property type="match status" value="1"/>
</dbReference>
<dbReference type="InterPro" id="IPR046252">
    <property type="entry name" value="DUF6285"/>
</dbReference>
<dbReference type="InterPro" id="IPR051678">
    <property type="entry name" value="AGP_Transferase"/>
</dbReference>
<dbReference type="Pfam" id="PF01636">
    <property type="entry name" value="APH"/>
    <property type="match status" value="1"/>
</dbReference>
<feature type="domain" description="Aminoglycoside phosphotransferase" evidence="2">
    <location>
        <begin position="65"/>
        <end position="280"/>
    </location>
</feature>
<sequence length="487" mass="50373">MSKARTGRDTAGDTSGDTDPGSGGDADGHLYDAMLSHVLGAPATVTSVVPVSKGASKRIEIIDAVVAGAPSRVVLRAEPTDDVDPTGMEREAAAIRAASAAGVPVPEVFRASSGDAVIPAPYVVTSFVDGESLPRPILRTFDGEDGHDGEAFAEQLGDIAARLHSAEVPDGLFEARTDELEAWRSQFDEYGVVSPAFELAFAHLGETPPPSSEPAFVHGDLRMGNLMVRGGRVEAVLDWELAHIGDPASDLGWVSAVQWRFGGPGVVAGVGSREALLRGYSAAGGRPIAEAAVQWWETLSILKWGVMCLRQAARAEAEPERGLELALIGRRFAECEADVLDALGFDLPVSAPATAGSSGTGGSSGTDGAGASGDDGASDGDGTGASATETMVQGLAASFDRTYEGRMQAAALDTVLRDLRVGPALREASSDALATAGFAAEADLAQAIRAGAVDTDDQRVRAAIAAPVIERITLSNPRHLSRIAERR</sequence>
<dbReference type="InterPro" id="IPR002575">
    <property type="entry name" value="Aminoglycoside_PTrfase"/>
</dbReference>
<feature type="compositionally biased region" description="Basic and acidic residues" evidence="1">
    <location>
        <begin position="1"/>
        <end position="11"/>
    </location>
</feature>
<protein>
    <submittedName>
        <fullName evidence="4">Aminoglycoside phosphotransferase</fullName>
    </submittedName>
</protein>
<dbReference type="Proteomes" id="UP000196581">
    <property type="component" value="Unassembled WGS sequence"/>
</dbReference>
<dbReference type="Gene3D" id="3.30.200.20">
    <property type="entry name" value="Phosphorylase Kinase, domain 1"/>
    <property type="match status" value="1"/>
</dbReference>
<feature type="region of interest" description="Disordered" evidence="1">
    <location>
        <begin position="354"/>
        <end position="386"/>
    </location>
</feature>
<name>A0A1X6WW79_9MICO</name>
<dbReference type="RefSeq" id="WP_087003710.1">
    <property type="nucleotide sequence ID" value="NZ_FWFF01000001.1"/>
</dbReference>
<feature type="domain" description="DUF6285" evidence="3">
    <location>
        <begin position="401"/>
        <end position="478"/>
    </location>
</feature>
<dbReference type="PANTHER" id="PTHR21310:SF57">
    <property type="entry name" value="BLR2944 PROTEIN"/>
    <property type="match status" value="1"/>
</dbReference>
<keyword evidence="5" id="KW-1185">Reference proteome</keyword>
<dbReference type="GO" id="GO:0016740">
    <property type="term" value="F:transferase activity"/>
    <property type="evidence" value="ECO:0007669"/>
    <property type="project" value="UniProtKB-KW"/>
</dbReference>
<dbReference type="CDD" id="cd05154">
    <property type="entry name" value="ACAD10_11_N-like"/>
    <property type="match status" value="1"/>
</dbReference>